<proteinExistence type="predicted"/>
<comment type="caution">
    <text evidence="1">The sequence shown here is derived from an EMBL/GenBank/DDBJ whole genome shotgun (WGS) entry which is preliminary data.</text>
</comment>
<gene>
    <name evidence="1" type="ORF">KAK06_23680</name>
</gene>
<sequence length="124" mass="13725">MASASSDLPAVFSALRQILATHSGGLLVQRDDDDQLYVDTHHLQPNKKPLFFGAVQRKKGTVAFHLMPVYQRPELLGAISPALKARMQGQSCFHFKTLEPALFTELDRLVQAGRASYQAQGFVD</sequence>
<dbReference type="RefSeq" id="WP_210804639.1">
    <property type="nucleotide sequence ID" value="NZ_JAGQDE010000047.1"/>
</dbReference>
<protein>
    <recommendedName>
        <fullName evidence="3">DUF1801 domain-containing protein</fullName>
    </recommendedName>
</protein>
<name>A0A940YLT1_9BURK</name>
<dbReference type="EMBL" id="JAGQDE010000047">
    <property type="protein sequence ID" value="MBQ0961959.1"/>
    <property type="molecule type" value="Genomic_DNA"/>
</dbReference>
<reference evidence="1" key="1">
    <citation type="submission" date="2021-04" db="EMBL/GenBank/DDBJ databases">
        <title>The genome sequence of Ideonella sp. 4Y11.</title>
        <authorList>
            <person name="Liu Y."/>
        </authorList>
    </citation>
    <scope>NUCLEOTIDE SEQUENCE</scope>
    <source>
        <strain evidence="1">4Y11</strain>
    </source>
</reference>
<evidence type="ECO:0000313" key="2">
    <source>
        <dbReference type="Proteomes" id="UP000678374"/>
    </source>
</evidence>
<evidence type="ECO:0000313" key="1">
    <source>
        <dbReference type="EMBL" id="MBQ0961959.1"/>
    </source>
</evidence>
<dbReference type="AlphaFoldDB" id="A0A940YLT1"/>
<evidence type="ECO:0008006" key="3">
    <source>
        <dbReference type="Google" id="ProtNLM"/>
    </source>
</evidence>
<keyword evidence="2" id="KW-1185">Reference proteome</keyword>
<dbReference type="Proteomes" id="UP000678374">
    <property type="component" value="Unassembled WGS sequence"/>
</dbReference>
<organism evidence="1 2">
    <name type="scientific">Ideonella aquatica</name>
    <dbReference type="NCBI Taxonomy" id="2824119"/>
    <lineage>
        <taxon>Bacteria</taxon>
        <taxon>Pseudomonadati</taxon>
        <taxon>Pseudomonadota</taxon>
        <taxon>Betaproteobacteria</taxon>
        <taxon>Burkholderiales</taxon>
        <taxon>Sphaerotilaceae</taxon>
        <taxon>Ideonella</taxon>
    </lineage>
</organism>
<accession>A0A940YLT1</accession>